<gene>
    <name evidence="2" type="ORF">CBR_g19610</name>
</gene>
<sequence length="657" mass="72764">MSFSYLASIVEILEGAEELLEYNAIESSESQSIVDKAIVKSLETLANTGSNEVPQIVRECWDVMAAECSARDETLKLTSNEGADNTVVVNSGRTTPLTCMDFALDYKYQGRKAMGFGESEDEGESCDDEMDDDDDNDSLQKFWDNHADGLCDPQKGWCLAVLRLALTFEECPSAILICCTDITTDGHLQNVVPCYEYGRIFSRTSFMESHRSRGCLAEIQRTGTTGDANNMSSENEQNDNAVNMDMHENVEPIIDDIAEDANNTDENEYPSDYRLATVICSARGGLGLSDADVNVVLSVICHPSFDASRLPYRNSRTLKDLTSREKFMHTVRKDATQNDEAVVTPRLESSAIDKIREDCQVRVSTTSQHMITKERNKAKTNLDGVETNEQLTLMMECELRTRIEVDHGETDCARLALQPASNLLGGSADIAVDDKSTIEKMEILPEHEGKTSGGSNLERPQECEGHMITEERNDAKTNLSGVETNEQPTLMVKCELRTRIEVDHEETDCARLALQPASIPGGLAVIVVEDKRTVEKMEILPEHERKTSGGNNPERPQEFEGHMITEERNEAKTNLDGVKTNEQPTLMVECELRTRIEVDHGETDCANLALQPASNLLGGLDDIAMEDKTTVEKMEILPEHEGKTSGGSNPREAAREG</sequence>
<dbReference type="AlphaFoldDB" id="A0A388KYF6"/>
<name>A0A388KYF6_CHABU</name>
<dbReference type="Proteomes" id="UP000265515">
    <property type="component" value="Unassembled WGS sequence"/>
</dbReference>
<dbReference type="Gramene" id="GBG75097">
    <property type="protein sequence ID" value="GBG75097"/>
    <property type="gene ID" value="CBR_g19610"/>
</dbReference>
<organism evidence="2 3">
    <name type="scientific">Chara braunii</name>
    <name type="common">Braun's stonewort</name>
    <dbReference type="NCBI Taxonomy" id="69332"/>
    <lineage>
        <taxon>Eukaryota</taxon>
        <taxon>Viridiplantae</taxon>
        <taxon>Streptophyta</taxon>
        <taxon>Charophyceae</taxon>
        <taxon>Charales</taxon>
        <taxon>Characeae</taxon>
        <taxon>Chara</taxon>
    </lineage>
</organism>
<reference evidence="2 3" key="1">
    <citation type="journal article" date="2018" name="Cell">
        <title>The Chara Genome: Secondary Complexity and Implications for Plant Terrestrialization.</title>
        <authorList>
            <person name="Nishiyama T."/>
            <person name="Sakayama H."/>
            <person name="Vries J.D."/>
            <person name="Buschmann H."/>
            <person name="Saint-Marcoux D."/>
            <person name="Ullrich K.K."/>
            <person name="Haas F.B."/>
            <person name="Vanderstraeten L."/>
            <person name="Becker D."/>
            <person name="Lang D."/>
            <person name="Vosolsobe S."/>
            <person name="Rombauts S."/>
            <person name="Wilhelmsson P.K.I."/>
            <person name="Janitza P."/>
            <person name="Kern R."/>
            <person name="Heyl A."/>
            <person name="Rumpler F."/>
            <person name="Villalobos L.I.A.C."/>
            <person name="Clay J.M."/>
            <person name="Skokan R."/>
            <person name="Toyoda A."/>
            <person name="Suzuki Y."/>
            <person name="Kagoshima H."/>
            <person name="Schijlen E."/>
            <person name="Tajeshwar N."/>
            <person name="Catarino B."/>
            <person name="Hetherington A.J."/>
            <person name="Saltykova A."/>
            <person name="Bonnot C."/>
            <person name="Breuninger H."/>
            <person name="Symeonidi A."/>
            <person name="Radhakrishnan G.V."/>
            <person name="Van Nieuwerburgh F."/>
            <person name="Deforce D."/>
            <person name="Chang C."/>
            <person name="Karol K.G."/>
            <person name="Hedrich R."/>
            <person name="Ulvskov P."/>
            <person name="Glockner G."/>
            <person name="Delwiche C.F."/>
            <person name="Petrasek J."/>
            <person name="Van de Peer Y."/>
            <person name="Friml J."/>
            <person name="Beilby M."/>
            <person name="Dolan L."/>
            <person name="Kohara Y."/>
            <person name="Sugano S."/>
            <person name="Fujiyama A."/>
            <person name="Delaux P.-M."/>
            <person name="Quint M."/>
            <person name="TheiBen G."/>
            <person name="Hagemann M."/>
            <person name="Harholt J."/>
            <person name="Dunand C."/>
            <person name="Zachgo S."/>
            <person name="Langdale J."/>
            <person name="Maumus F."/>
            <person name="Straeten D.V.D."/>
            <person name="Gould S.B."/>
            <person name="Rensing S.A."/>
        </authorList>
    </citation>
    <scope>NUCLEOTIDE SEQUENCE [LARGE SCALE GENOMIC DNA]</scope>
    <source>
        <strain evidence="2 3">S276</strain>
    </source>
</reference>
<evidence type="ECO:0000313" key="2">
    <source>
        <dbReference type="EMBL" id="GBG75097.1"/>
    </source>
</evidence>
<accession>A0A388KYF6</accession>
<protein>
    <submittedName>
        <fullName evidence="2">Uncharacterized protein</fullName>
    </submittedName>
</protein>
<dbReference type="EMBL" id="BFEA01000217">
    <property type="protein sequence ID" value="GBG75097.1"/>
    <property type="molecule type" value="Genomic_DNA"/>
</dbReference>
<proteinExistence type="predicted"/>
<comment type="caution">
    <text evidence="2">The sequence shown here is derived from an EMBL/GenBank/DDBJ whole genome shotgun (WGS) entry which is preliminary data.</text>
</comment>
<evidence type="ECO:0000313" key="3">
    <source>
        <dbReference type="Proteomes" id="UP000265515"/>
    </source>
</evidence>
<keyword evidence="3" id="KW-1185">Reference proteome</keyword>
<evidence type="ECO:0000256" key="1">
    <source>
        <dbReference type="SAM" id="MobiDB-lite"/>
    </source>
</evidence>
<feature type="region of interest" description="Disordered" evidence="1">
    <location>
        <begin position="635"/>
        <end position="657"/>
    </location>
</feature>